<keyword evidence="4" id="KW-0175">Coiled coil</keyword>
<evidence type="ECO:0000256" key="5">
    <source>
        <dbReference type="SAM" id="MobiDB-lite"/>
    </source>
</evidence>
<dbReference type="Pfam" id="PF12352">
    <property type="entry name" value="V-SNARE_C"/>
    <property type="match status" value="1"/>
</dbReference>
<dbReference type="CTD" id="20250349"/>
<dbReference type="RefSeq" id="XP_009067130.1">
    <property type="nucleotide sequence ID" value="XM_009068882.1"/>
</dbReference>
<dbReference type="GO" id="GO:0016082">
    <property type="term" value="P:synaptic vesicle priming"/>
    <property type="evidence" value="ECO:0007669"/>
    <property type="project" value="TreeGrafter"/>
</dbReference>
<feature type="compositionally biased region" description="Basic and acidic residues" evidence="5">
    <location>
        <begin position="38"/>
        <end position="63"/>
    </location>
</feature>
<evidence type="ECO:0000313" key="8">
    <source>
        <dbReference type="Proteomes" id="UP000030746"/>
    </source>
</evidence>
<dbReference type="GO" id="GO:0005886">
    <property type="term" value="C:plasma membrane"/>
    <property type="evidence" value="ECO:0007669"/>
    <property type="project" value="TreeGrafter"/>
</dbReference>
<feature type="compositionally biased region" description="Polar residues" evidence="5">
    <location>
        <begin position="1"/>
        <end position="10"/>
    </location>
</feature>
<feature type="region of interest" description="Disordered" evidence="5">
    <location>
        <begin position="1"/>
        <end position="63"/>
    </location>
</feature>
<dbReference type="GO" id="GO:0031629">
    <property type="term" value="P:synaptic vesicle fusion to presynaptic active zone membrane"/>
    <property type="evidence" value="ECO:0007669"/>
    <property type="project" value="TreeGrafter"/>
</dbReference>
<dbReference type="STRING" id="225164.V3ZIQ7"/>
<dbReference type="GO" id="GO:0015031">
    <property type="term" value="P:protein transport"/>
    <property type="evidence" value="ECO:0007669"/>
    <property type="project" value="UniProtKB-KW"/>
</dbReference>
<dbReference type="GO" id="GO:0019905">
    <property type="term" value="F:syntaxin binding"/>
    <property type="evidence" value="ECO:0007669"/>
    <property type="project" value="TreeGrafter"/>
</dbReference>
<dbReference type="HOGENOM" id="CLU_069907_0_0_1"/>
<gene>
    <name evidence="7" type="ORF">LOTGIDRAFT_237114</name>
</gene>
<keyword evidence="8" id="KW-1185">Reference proteome</keyword>
<proteinExistence type="inferred from homology"/>
<dbReference type="EMBL" id="KB203992">
    <property type="protein sequence ID" value="ESO82215.1"/>
    <property type="molecule type" value="Genomic_DNA"/>
</dbReference>
<keyword evidence="2" id="KW-0813">Transport</keyword>
<accession>V3ZIQ7</accession>
<evidence type="ECO:0000256" key="2">
    <source>
        <dbReference type="ARBA" id="ARBA00022448"/>
    </source>
</evidence>
<dbReference type="OrthoDB" id="18679at2759"/>
<dbReference type="PANTHER" id="PTHR19305:SF9">
    <property type="entry name" value="SYNAPTOSOMAL-ASSOCIATED PROTEIN 29"/>
    <property type="match status" value="1"/>
</dbReference>
<evidence type="ECO:0000259" key="6">
    <source>
        <dbReference type="PROSITE" id="PS50192"/>
    </source>
</evidence>
<feature type="domain" description="T-SNARE coiled-coil homology" evidence="6">
    <location>
        <begin position="56"/>
        <end position="118"/>
    </location>
</feature>
<dbReference type="Gene3D" id="1.20.5.110">
    <property type="match status" value="2"/>
</dbReference>
<evidence type="ECO:0000256" key="3">
    <source>
        <dbReference type="ARBA" id="ARBA00022927"/>
    </source>
</evidence>
<dbReference type="Proteomes" id="UP000030746">
    <property type="component" value="Unassembled WGS sequence"/>
</dbReference>
<dbReference type="AlphaFoldDB" id="V3ZIQ7"/>
<dbReference type="KEGG" id="lgi:LOTGIDRAFT_237114"/>
<dbReference type="GO" id="GO:0031201">
    <property type="term" value="C:SNARE complex"/>
    <property type="evidence" value="ECO:0007669"/>
    <property type="project" value="TreeGrafter"/>
</dbReference>
<dbReference type="OMA" id="TKMSLMM"/>
<evidence type="ECO:0000313" key="7">
    <source>
        <dbReference type="EMBL" id="ESO82215.1"/>
    </source>
</evidence>
<feature type="compositionally biased region" description="Basic and acidic residues" evidence="5">
    <location>
        <begin position="139"/>
        <end position="157"/>
    </location>
</feature>
<name>V3ZIQ7_LOTGI</name>
<feature type="region of interest" description="Disordered" evidence="5">
    <location>
        <begin position="130"/>
        <end position="166"/>
    </location>
</feature>
<organism evidence="7 8">
    <name type="scientific">Lottia gigantea</name>
    <name type="common">Giant owl limpet</name>
    <dbReference type="NCBI Taxonomy" id="225164"/>
    <lineage>
        <taxon>Eukaryota</taxon>
        <taxon>Metazoa</taxon>
        <taxon>Spiralia</taxon>
        <taxon>Lophotrochozoa</taxon>
        <taxon>Mollusca</taxon>
        <taxon>Gastropoda</taxon>
        <taxon>Patellogastropoda</taxon>
        <taxon>Lottioidea</taxon>
        <taxon>Lottiidae</taxon>
        <taxon>Lottia</taxon>
    </lineage>
</organism>
<dbReference type="GeneID" id="20250349"/>
<comment type="similarity">
    <text evidence="1">Belongs to the SNAP-25 family.</text>
</comment>
<dbReference type="SUPFAM" id="SSF58038">
    <property type="entry name" value="SNARE fusion complex"/>
    <property type="match status" value="2"/>
</dbReference>
<dbReference type="CDD" id="cd15856">
    <property type="entry name" value="SNARE_SNAP29C"/>
    <property type="match status" value="1"/>
</dbReference>
<dbReference type="GO" id="GO:0098793">
    <property type="term" value="C:presynapse"/>
    <property type="evidence" value="ECO:0007669"/>
    <property type="project" value="GOC"/>
</dbReference>
<dbReference type="FunFam" id="1.20.5.110:FF:000041">
    <property type="entry name" value="Synaptosomal-associated protein 29"/>
    <property type="match status" value="1"/>
</dbReference>
<evidence type="ECO:0000256" key="4">
    <source>
        <dbReference type="ARBA" id="ARBA00023054"/>
    </source>
</evidence>
<keyword evidence="3" id="KW-0653">Protein transport</keyword>
<dbReference type="PROSITE" id="PS50192">
    <property type="entry name" value="T_SNARE"/>
    <property type="match status" value="2"/>
</dbReference>
<protein>
    <recommendedName>
        <fullName evidence="6">t-SNARE coiled-coil homology domain-containing protein</fullName>
    </recommendedName>
</protein>
<feature type="domain" description="T-SNARE coiled-coil homology" evidence="6">
    <location>
        <begin position="206"/>
        <end position="268"/>
    </location>
</feature>
<dbReference type="GO" id="GO:0005484">
    <property type="term" value="F:SNAP receptor activity"/>
    <property type="evidence" value="ECO:0007669"/>
    <property type="project" value="TreeGrafter"/>
</dbReference>
<reference evidence="7 8" key="1">
    <citation type="journal article" date="2013" name="Nature">
        <title>Insights into bilaterian evolution from three spiralian genomes.</title>
        <authorList>
            <person name="Simakov O."/>
            <person name="Marletaz F."/>
            <person name="Cho S.J."/>
            <person name="Edsinger-Gonzales E."/>
            <person name="Havlak P."/>
            <person name="Hellsten U."/>
            <person name="Kuo D.H."/>
            <person name="Larsson T."/>
            <person name="Lv J."/>
            <person name="Arendt D."/>
            <person name="Savage R."/>
            <person name="Osoegawa K."/>
            <person name="de Jong P."/>
            <person name="Grimwood J."/>
            <person name="Chapman J.A."/>
            <person name="Shapiro H."/>
            <person name="Aerts A."/>
            <person name="Otillar R.P."/>
            <person name="Terry A.Y."/>
            <person name="Boore J.L."/>
            <person name="Grigoriev I.V."/>
            <person name="Lindberg D.R."/>
            <person name="Seaver E.C."/>
            <person name="Weisblat D.A."/>
            <person name="Putnam N.H."/>
            <person name="Rokhsar D.S."/>
        </authorList>
    </citation>
    <scope>NUCLEOTIDE SEQUENCE [LARGE SCALE GENOMIC DNA]</scope>
</reference>
<evidence type="ECO:0000256" key="1">
    <source>
        <dbReference type="ARBA" id="ARBA00009480"/>
    </source>
</evidence>
<dbReference type="InterPro" id="IPR000727">
    <property type="entry name" value="T_SNARE_dom"/>
</dbReference>
<sequence>MSRYPKNSNPFEDDDEIDDFTFVNKPNSSAGSGKTGYGRREEDYGSRQRQLWDEASASEDRQMDSTRRALASIHQSEEIGIATAEELVRQGEVLDNIETKTGGINQNLKSTQKHLNSIKSVFGGFKNWWNGTDSTGPKEPVESTRKLKQTVEREKEYTAQSSSLTGSKLRSGDVSGFYDTENDLDSKFLAGSRHGNERMFEPVTNSAREQEIDENLGLMSSGMARLKVLAMDMGGEIDSQNEQLDRIDRKVVIADSNIQNQNKQMRKILK</sequence>
<dbReference type="PANTHER" id="PTHR19305">
    <property type="entry name" value="SYNAPTOSOMAL ASSOCIATED PROTEIN"/>
    <property type="match status" value="1"/>
</dbReference>
<dbReference type="SMART" id="SM00397">
    <property type="entry name" value="t_SNARE"/>
    <property type="match status" value="2"/>
</dbReference>